<dbReference type="InterPro" id="IPR001345">
    <property type="entry name" value="PG/BPGM_mutase_AS"/>
</dbReference>
<dbReference type="Pfam" id="PF00300">
    <property type="entry name" value="His_Phos_1"/>
    <property type="match status" value="1"/>
</dbReference>
<feature type="binding site" evidence="2">
    <location>
        <begin position="9"/>
        <end position="16"/>
    </location>
    <ligand>
        <name>substrate</name>
    </ligand>
</feature>
<evidence type="ECO:0000256" key="1">
    <source>
        <dbReference type="PIRSR" id="PIRSR613078-1"/>
    </source>
</evidence>
<dbReference type="PANTHER" id="PTHR48100">
    <property type="entry name" value="BROAD-SPECIFICITY PHOSPHATASE YOR283W-RELATED"/>
    <property type="match status" value="1"/>
</dbReference>
<dbReference type="InterPro" id="IPR029033">
    <property type="entry name" value="His_PPase_superfam"/>
</dbReference>
<accession>A0A8J2VPA2</accession>
<dbReference type="SUPFAM" id="SSF53254">
    <property type="entry name" value="Phosphoglycerate mutase-like"/>
    <property type="match status" value="1"/>
</dbReference>
<dbReference type="GO" id="GO:0016791">
    <property type="term" value="F:phosphatase activity"/>
    <property type="evidence" value="ECO:0007669"/>
    <property type="project" value="TreeGrafter"/>
</dbReference>
<organism evidence="3 4">
    <name type="scientific">Pullulanibacillus camelliae</name>
    <dbReference type="NCBI Taxonomy" id="1707096"/>
    <lineage>
        <taxon>Bacteria</taxon>
        <taxon>Bacillati</taxon>
        <taxon>Bacillota</taxon>
        <taxon>Bacilli</taxon>
        <taxon>Bacillales</taxon>
        <taxon>Sporolactobacillaceae</taxon>
        <taxon>Pullulanibacillus</taxon>
    </lineage>
</organism>
<name>A0A8J2VPA2_9BACL</name>
<evidence type="ECO:0000256" key="2">
    <source>
        <dbReference type="PIRSR" id="PIRSR613078-2"/>
    </source>
</evidence>
<dbReference type="InterPro" id="IPR013078">
    <property type="entry name" value="His_Pase_superF_clade-1"/>
</dbReference>
<feature type="active site" description="Proton donor/acceptor" evidence="1">
    <location>
        <position position="85"/>
    </location>
</feature>
<dbReference type="RefSeq" id="WP_188690376.1">
    <property type="nucleotide sequence ID" value="NZ_BMIR01000003.1"/>
</dbReference>
<proteinExistence type="predicted"/>
<comment type="caution">
    <text evidence="3">The sequence shown here is derived from an EMBL/GenBank/DDBJ whole genome shotgun (WGS) entry which is preliminary data.</text>
</comment>
<reference evidence="3" key="1">
    <citation type="journal article" date="2014" name="Int. J. Syst. Evol. Microbiol.">
        <title>Complete genome sequence of Corynebacterium casei LMG S-19264T (=DSM 44701T), isolated from a smear-ripened cheese.</title>
        <authorList>
            <consortium name="US DOE Joint Genome Institute (JGI-PGF)"/>
            <person name="Walter F."/>
            <person name="Albersmeier A."/>
            <person name="Kalinowski J."/>
            <person name="Ruckert C."/>
        </authorList>
    </citation>
    <scope>NUCLEOTIDE SEQUENCE</scope>
    <source>
        <strain evidence="3">CGMCC 1.15371</strain>
    </source>
</reference>
<dbReference type="AlphaFoldDB" id="A0A8J2VPA2"/>
<dbReference type="InterPro" id="IPR050275">
    <property type="entry name" value="PGM_Phosphatase"/>
</dbReference>
<dbReference type="GO" id="GO:0005829">
    <property type="term" value="C:cytosol"/>
    <property type="evidence" value="ECO:0007669"/>
    <property type="project" value="TreeGrafter"/>
</dbReference>
<dbReference type="PROSITE" id="PS00175">
    <property type="entry name" value="PG_MUTASE"/>
    <property type="match status" value="1"/>
</dbReference>
<dbReference type="Gene3D" id="3.40.50.1240">
    <property type="entry name" value="Phosphoglycerate mutase-like"/>
    <property type="match status" value="1"/>
</dbReference>
<sequence length="195" mass="22311">MKTEIWLVRHGQTEWNRLRRIQGTEDIELNEIGLQQAEQVAEYLKDAFFSVIVSSPLKRAFETAAIIQKRNKQQPPLVTDQDLVERDYGQISGLTYEEKAKLPKSEDYGVETLERLTQRAAGVLDRLEARYRGERLLVVSHGGFIKTLISSSMGATYERSKIVIDNCSVTKLAHRDGQWELIEQNIIEHLDGTLI</sequence>
<evidence type="ECO:0000313" key="3">
    <source>
        <dbReference type="EMBL" id="GGE34268.1"/>
    </source>
</evidence>
<reference evidence="3" key="2">
    <citation type="submission" date="2020-09" db="EMBL/GenBank/DDBJ databases">
        <authorList>
            <person name="Sun Q."/>
            <person name="Zhou Y."/>
        </authorList>
    </citation>
    <scope>NUCLEOTIDE SEQUENCE</scope>
    <source>
        <strain evidence="3">CGMCC 1.15371</strain>
    </source>
</reference>
<protein>
    <submittedName>
        <fullName evidence="3">Putative phosphatase PhoE</fullName>
    </submittedName>
</protein>
<dbReference type="CDD" id="cd07067">
    <property type="entry name" value="HP_PGM_like"/>
    <property type="match status" value="1"/>
</dbReference>
<dbReference type="Proteomes" id="UP000628775">
    <property type="component" value="Unassembled WGS sequence"/>
</dbReference>
<evidence type="ECO:0000313" key="4">
    <source>
        <dbReference type="Proteomes" id="UP000628775"/>
    </source>
</evidence>
<feature type="binding site" evidence="2">
    <location>
        <begin position="85"/>
        <end position="88"/>
    </location>
    <ligand>
        <name>substrate</name>
    </ligand>
</feature>
<feature type="binding site" evidence="2">
    <location>
        <position position="59"/>
    </location>
    <ligand>
        <name>substrate</name>
    </ligand>
</feature>
<dbReference type="SMART" id="SM00855">
    <property type="entry name" value="PGAM"/>
    <property type="match status" value="1"/>
</dbReference>
<dbReference type="PANTHER" id="PTHR48100:SF44">
    <property type="entry name" value="PHOSPHATASE C1620.13-RELATED"/>
    <property type="match status" value="1"/>
</dbReference>
<dbReference type="EMBL" id="BMIR01000003">
    <property type="protein sequence ID" value="GGE34268.1"/>
    <property type="molecule type" value="Genomic_DNA"/>
</dbReference>
<keyword evidence="4" id="KW-1185">Reference proteome</keyword>
<feature type="active site" description="Tele-phosphohistidine intermediate" evidence="1">
    <location>
        <position position="10"/>
    </location>
</feature>
<gene>
    <name evidence="3" type="primary">phoE</name>
    <name evidence="3" type="ORF">GCM10011391_11200</name>
</gene>